<keyword evidence="2" id="KW-1185">Reference proteome</keyword>
<gene>
    <name evidence="1" type="ORF">Goari_019363</name>
</gene>
<evidence type="ECO:0000313" key="2">
    <source>
        <dbReference type="Proteomes" id="UP000593577"/>
    </source>
</evidence>
<dbReference type="AlphaFoldDB" id="A0A7J8WTK2"/>
<sequence length="83" mass="9432">MSAVNSFEQNIFPAIRHVCLVNSNDSFDENVSKFFNKIGYLCTLEFPISSISFTETCAKRFQHLQMLDLSKTTSRYCPSGLVI</sequence>
<name>A0A7J8WTK2_GOSAI</name>
<organism evidence="1 2">
    <name type="scientific">Gossypium aridum</name>
    <name type="common">American cotton</name>
    <name type="synonym">Erioxylum aridum</name>
    <dbReference type="NCBI Taxonomy" id="34290"/>
    <lineage>
        <taxon>Eukaryota</taxon>
        <taxon>Viridiplantae</taxon>
        <taxon>Streptophyta</taxon>
        <taxon>Embryophyta</taxon>
        <taxon>Tracheophyta</taxon>
        <taxon>Spermatophyta</taxon>
        <taxon>Magnoliopsida</taxon>
        <taxon>eudicotyledons</taxon>
        <taxon>Gunneridae</taxon>
        <taxon>Pentapetalae</taxon>
        <taxon>rosids</taxon>
        <taxon>malvids</taxon>
        <taxon>Malvales</taxon>
        <taxon>Malvaceae</taxon>
        <taxon>Malvoideae</taxon>
        <taxon>Gossypium</taxon>
    </lineage>
</organism>
<dbReference type="EMBL" id="JABFAA010000003">
    <property type="protein sequence ID" value="MBA0677994.1"/>
    <property type="molecule type" value="Genomic_DNA"/>
</dbReference>
<dbReference type="Proteomes" id="UP000593577">
    <property type="component" value="Unassembled WGS sequence"/>
</dbReference>
<reference evidence="1 2" key="1">
    <citation type="journal article" date="2019" name="Genome Biol. Evol.">
        <title>Insights into the evolution of the New World diploid cottons (Gossypium, subgenus Houzingenia) based on genome sequencing.</title>
        <authorList>
            <person name="Grover C.E."/>
            <person name="Arick M.A. 2nd"/>
            <person name="Thrash A."/>
            <person name="Conover J.L."/>
            <person name="Sanders W.S."/>
            <person name="Peterson D.G."/>
            <person name="Frelichowski J.E."/>
            <person name="Scheffler J.A."/>
            <person name="Scheffler B.E."/>
            <person name="Wendel J.F."/>
        </authorList>
    </citation>
    <scope>NUCLEOTIDE SEQUENCE [LARGE SCALE GENOMIC DNA]</scope>
    <source>
        <strain evidence="1">185</strain>
        <tissue evidence="1">Leaf</tissue>
    </source>
</reference>
<accession>A0A7J8WTK2</accession>
<proteinExistence type="predicted"/>
<protein>
    <submittedName>
        <fullName evidence="1">Uncharacterized protein</fullName>
    </submittedName>
</protein>
<evidence type="ECO:0000313" key="1">
    <source>
        <dbReference type="EMBL" id="MBA0677994.1"/>
    </source>
</evidence>
<comment type="caution">
    <text evidence="1">The sequence shown here is derived from an EMBL/GenBank/DDBJ whole genome shotgun (WGS) entry which is preliminary data.</text>
</comment>